<dbReference type="PROSITE" id="PS51257">
    <property type="entry name" value="PROKAR_LIPOPROTEIN"/>
    <property type="match status" value="1"/>
</dbReference>
<dbReference type="Gene3D" id="2.60.40.2370">
    <property type="entry name" value="NigD-like, C-terminal beta sandwich domain"/>
    <property type="match status" value="1"/>
</dbReference>
<evidence type="ECO:0000256" key="1">
    <source>
        <dbReference type="SAM" id="SignalP"/>
    </source>
</evidence>
<feature type="signal peptide" evidence="1">
    <location>
        <begin position="1"/>
        <end position="21"/>
    </location>
</feature>
<dbReference type="RefSeq" id="WP_353331824.1">
    <property type="nucleotide sequence ID" value="NZ_AP028055.1"/>
</dbReference>
<protein>
    <recommendedName>
        <fullName evidence="6">NigD-like protein</fullName>
    </recommendedName>
</protein>
<dbReference type="InterPro" id="IPR038143">
    <property type="entry name" value="NigD-like_C_dom_sf"/>
</dbReference>
<reference evidence="4 5" key="1">
    <citation type="submission" date="2023-04" db="EMBL/GenBank/DDBJ databases">
        <title>Draft genome sequence of acteroides sedimenti strain YN3PY1.</title>
        <authorList>
            <person name="Yoshida N."/>
        </authorList>
    </citation>
    <scope>NUCLEOTIDE SEQUENCE [LARGE SCALE GENOMIC DNA]</scope>
    <source>
        <strain evidence="4 5">YN3PY1</strain>
    </source>
</reference>
<feature type="domain" description="NigD-like N-terminal OB" evidence="2">
    <location>
        <begin position="37"/>
        <end position="100"/>
    </location>
</feature>
<sequence>MKKINLLLFLLVMSIIPVLQSCDNDDDYSLDNYMVGLATVSKNAEGTIYFVLDNGETLWPAASFVPYQKLENGTRIIGSFTLLSDKQNGYDHFVRLNDYSTVLTKGIINLTEANKDSIGDDPVRITDMWRSGNYINVEFDMNLPLLNKHRVNLVRNTMKNYEDDGYIHLEYRYNDMDDVTSYIGHSIVSFWLGDLRLMDFSPGFKGWKIRINSAINGEKIITIDYPSVQSMNRQMKMESTVGDENIK</sequence>
<keyword evidence="1" id="KW-0732">Signal</keyword>
<keyword evidence="5" id="KW-1185">Reference proteome</keyword>
<dbReference type="EMBL" id="AP028055">
    <property type="protein sequence ID" value="BEH00458.1"/>
    <property type="molecule type" value="Genomic_DNA"/>
</dbReference>
<dbReference type="Gene3D" id="2.40.50.500">
    <property type="entry name" value="NigD-like N-terminal OB domain"/>
    <property type="match status" value="1"/>
</dbReference>
<evidence type="ECO:0000313" key="4">
    <source>
        <dbReference type="EMBL" id="BEH00458.1"/>
    </source>
</evidence>
<gene>
    <name evidence="4" type="ORF">BSYN_27220</name>
</gene>
<evidence type="ECO:0000259" key="2">
    <source>
        <dbReference type="Pfam" id="PF12667"/>
    </source>
</evidence>
<accession>A0ABN6Z9Q2</accession>
<dbReference type="InterPro" id="IPR035376">
    <property type="entry name" value="NigD_C"/>
</dbReference>
<feature type="chain" id="PRO_5045317869" description="NigD-like protein" evidence="1">
    <location>
        <begin position="22"/>
        <end position="247"/>
    </location>
</feature>
<organism evidence="4 5">
    <name type="scientific">Bacteroides sedimenti</name>
    <dbReference type="NCBI Taxonomy" id="2136147"/>
    <lineage>
        <taxon>Bacteria</taxon>
        <taxon>Pseudomonadati</taxon>
        <taxon>Bacteroidota</taxon>
        <taxon>Bacteroidia</taxon>
        <taxon>Bacteroidales</taxon>
        <taxon>Bacteroidaceae</taxon>
        <taxon>Bacteroides</taxon>
    </lineage>
</organism>
<dbReference type="Proteomes" id="UP001496674">
    <property type="component" value="Chromosome"/>
</dbReference>
<evidence type="ECO:0008006" key="6">
    <source>
        <dbReference type="Google" id="ProtNLM"/>
    </source>
</evidence>
<evidence type="ECO:0000313" key="5">
    <source>
        <dbReference type="Proteomes" id="UP001496674"/>
    </source>
</evidence>
<dbReference type="InterPro" id="IPR038179">
    <property type="entry name" value="NigD-like_N_sf"/>
</dbReference>
<feature type="domain" description="NigD-like C-terminal" evidence="3">
    <location>
        <begin position="107"/>
        <end position="225"/>
    </location>
</feature>
<evidence type="ECO:0000259" key="3">
    <source>
        <dbReference type="Pfam" id="PF17415"/>
    </source>
</evidence>
<dbReference type="Pfam" id="PF17415">
    <property type="entry name" value="NigD_C"/>
    <property type="match status" value="1"/>
</dbReference>
<name>A0ABN6Z9Q2_9BACE</name>
<dbReference type="Pfam" id="PF12667">
    <property type="entry name" value="NigD_N"/>
    <property type="match status" value="1"/>
</dbReference>
<proteinExistence type="predicted"/>
<dbReference type="InterPro" id="IPR024299">
    <property type="entry name" value="NigD-like_OB_dom"/>
</dbReference>